<dbReference type="PANTHER" id="PTHR13439">
    <property type="entry name" value="CT120 PROTEIN"/>
    <property type="match status" value="1"/>
</dbReference>
<dbReference type="InterPro" id="IPR050846">
    <property type="entry name" value="TLCD"/>
</dbReference>
<dbReference type="GO" id="GO:0055091">
    <property type="term" value="P:phospholipid homeostasis"/>
    <property type="evidence" value="ECO:0007669"/>
    <property type="project" value="TreeGrafter"/>
</dbReference>
<evidence type="ECO:0000313" key="9">
    <source>
        <dbReference type="EMBL" id="CAF1580324.1"/>
    </source>
</evidence>
<dbReference type="PROSITE" id="PS50922">
    <property type="entry name" value="TLC"/>
    <property type="match status" value="1"/>
</dbReference>
<dbReference type="Proteomes" id="UP000681967">
    <property type="component" value="Unassembled WGS sequence"/>
</dbReference>
<evidence type="ECO:0000313" key="11">
    <source>
        <dbReference type="EMBL" id="CAF3914091.1"/>
    </source>
</evidence>
<dbReference type="InterPro" id="IPR006634">
    <property type="entry name" value="TLC-dom"/>
</dbReference>
<dbReference type="Proteomes" id="UP000663834">
    <property type="component" value="Unassembled WGS sequence"/>
</dbReference>
<feature type="transmembrane region" description="Helical" evidence="6">
    <location>
        <begin position="90"/>
        <end position="107"/>
    </location>
</feature>
<dbReference type="GO" id="GO:0097035">
    <property type="term" value="P:regulation of membrane lipid distribution"/>
    <property type="evidence" value="ECO:0007669"/>
    <property type="project" value="TreeGrafter"/>
</dbReference>
<dbReference type="SMART" id="SM00724">
    <property type="entry name" value="TLC"/>
    <property type="match status" value="1"/>
</dbReference>
<dbReference type="AlphaFoldDB" id="A0A815GZ15"/>
<organism evidence="8 14">
    <name type="scientific">Rotaria magnacalcarata</name>
    <dbReference type="NCBI Taxonomy" id="392030"/>
    <lineage>
        <taxon>Eukaryota</taxon>
        <taxon>Metazoa</taxon>
        <taxon>Spiralia</taxon>
        <taxon>Gnathifera</taxon>
        <taxon>Rotifera</taxon>
        <taxon>Eurotatoria</taxon>
        <taxon>Bdelloidea</taxon>
        <taxon>Philodinida</taxon>
        <taxon>Philodinidae</taxon>
        <taxon>Rotaria</taxon>
    </lineage>
</organism>
<evidence type="ECO:0000256" key="5">
    <source>
        <dbReference type="PROSITE-ProRule" id="PRU00205"/>
    </source>
</evidence>
<protein>
    <recommendedName>
        <fullName evidence="7">TLC domain-containing protein</fullName>
    </recommendedName>
</protein>
<evidence type="ECO:0000256" key="6">
    <source>
        <dbReference type="SAM" id="Phobius"/>
    </source>
</evidence>
<keyword evidence="3 6" id="KW-1133">Transmembrane helix</keyword>
<feature type="transmembrane region" description="Helical" evidence="6">
    <location>
        <begin position="182"/>
        <end position="208"/>
    </location>
</feature>
<comment type="subcellular location">
    <subcellularLocation>
        <location evidence="1">Membrane</location>
        <topology evidence="1">Multi-pass membrane protein</topology>
    </subcellularLocation>
</comment>
<dbReference type="Proteomes" id="UP000681720">
    <property type="component" value="Unassembled WGS sequence"/>
</dbReference>
<evidence type="ECO:0000256" key="4">
    <source>
        <dbReference type="ARBA" id="ARBA00023136"/>
    </source>
</evidence>
<dbReference type="Proteomes" id="UP000676336">
    <property type="component" value="Unassembled WGS sequence"/>
</dbReference>
<dbReference type="GO" id="GO:0005886">
    <property type="term" value="C:plasma membrane"/>
    <property type="evidence" value="ECO:0007669"/>
    <property type="project" value="TreeGrafter"/>
</dbReference>
<dbReference type="GO" id="GO:0071709">
    <property type="term" value="P:membrane assembly"/>
    <property type="evidence" value="ECO:0007669"/>
    <property type="project" value="TreeGrafter"/>
</dbReference>
<evidence type="ECO:0000256" key="3">
    <source>
        <dbReference type="ARBA" id="ARBA00022989"/>
    </source>
</evidence>
<dbReference type="PANTHER" id="PTHR13439:SF4">
    <property type="entry name" value="TLC DOMAIN-CONTAINING PROTEIN"/>
    <property type="match status" value="1"/>
</dbReference>
<feature type="domain" description="TLC" evidence="7">
    <location>
        <begin position="48"/>
        <end position="249"/>
    </location>
</feature>
<evidence type="ECO:0000256" key="2">
    <source>
        <dbReference type="ARBA" id="ARBA00022692"/>
    </source>
</evidence>
<dbReference type="Pfam" id="PF03798">
    <property type="entry name" value="TRAM_LAG1_CLN8"/>
    <property type="match status" value="1"/>
</dbReference>
<name>A0A815GZ15_9BILA</name>
<accession>A0A815GZ15</accession>
<dbReference type="GO" id="GO:0007009">
    <property type="term" value="P:plasma membrane organization"/>
    <property type="evidence" value="ECO:0007669"/>
    <property type="project" value="TreeGrafter"/>
</dbReference>
<evidence type="ECO:0000256" key="1">
    <source>
        <dbReference type="ARBA" id="ARBA00004141"/>
    </source>
</evidence>
<evidence type="ECO:0000313" key="12">
    <source>
        <dbReference type="EMBL" id="CAF3996401.1"/>
    </source>
</evidence>
<dbReference type="Proteomes" id="UP000663824">
    <property type="component" value="Unassembled WGS sequence"/>
</dbReference>
<feature type="transmembrane region" description="Helical" evidence="6">
    <location>
        <begin position="20"/>
        <end position="37"/>
    </location>
</feature>
<evidence type="ECO:0000313" key="10">
    <source>
        <dbReference type="EMBL" id="CAF2152515.1"/>
    </source>
</evidence>
<comment type="caution">
    <text evidence="8">The sequence shown here is derived from an EMBL/GenBank/DDBJ whole genome shotgun (WGS) entry which is preliminary data.</text>
</comment>
<reference evidence="8" key="1">
    <citation type="submission" date="2021-02" db="EMBL/GenBank/DDBJ databases">
        <authorList>
            <person name="Nowell W R."/>
        </authorList>
    </citation>
    <scope>NUCLEOTIDE SEQUENCE</scope>
</reference>
<dbReference type="OrthoDB" id="10266980at2759"/>
<sequence>MQKKLYYHESDLFPYEPISPILMIIYSLSSFWFFTILNQTIKRTNIDKTNWLKHNILLSCIHAAICSALLIISVLREPKIFQDPLSHSNHFNYALVAFTTGYFLYDLIDCIRNSTSSTIAFLIHHILVMMFFIHVLFHSRNLGYAIYGLSIEINSLFLHARRLFRWYSPILTSMYLNNLLQICIDIGNYVTFILFRFGIVIVGLRALYIQRNRLNPIAHVFTVIITAAMGILNIVLFYRLVKGHFMRKLKVKQIEDQSLTINNPILLPS</sequence>
<evidence type="ECO:0000313" key="8">
    <source>
        <dbReference type="EMBL" id="CAF1344803.1"/>
    </source>
</evidence>
<dbReference type="EMBL" id="CAJNRE010017203">
    <property type="protein sequence ID" value="CAF2152515.1"/>
    <property type="molecule type" value="Genomic_DNA"/>
</dbReference>
<dbReference type="EMBL" id="CAJOBI010002095">
    <property type="protein sequence ID" value="CAF3914091.1"/>
    <property type="molecule type" value="Genomic_DNA"/>
</dbReference>
<dbReference type="EMBL" id="CAJNOV010015835">
    <property type="protein sequence ID" value="CAF1580324.1"/>
    <property type="molecule type" value="Genomic_DNA"/>
</dbReference>
<feature type="transmembrane region" description="Helical" evidence="6">
    <location>
        <begin position="220"/>
        <end position="241"/>
    </location>
</feature>
<keyword evidence="2 5" id="KW-0812">Transmembrane</keyword>
<dbReference type="EMBL" id="CAJNOW010002228">
    <property type="protein sequence ID" value="CAF1344803.1"/>
    <property type="molecule type" value="Genomic_DNA"/>
</dbReference>
<dbReference type="EMBL" id="CAJOBJ010084283">
    <property type="protein sequence ID" value="CAF4514180.1"/>
    <property type="molecule type" value="Genomic_DNA"/>
</dbReference>
<evidence type="ECO:0000259" key="7">
    <source>
        <dbReference type="PROSITE" id="PS50922"/>
    </source>
</evidence>
<feature type="transmembrane region" description="Helical" evidence="6">
    <location>
        <begin position="57"/>
        <end position="75"/>
    </location>
</feature>
<gene>
    <name evidence="12" type="ORF">BYL167_LOCUS13441</name>
    <name evidence="9" type="ORF">CJN711_LOCUS32905</name>
    <name evidence="13" type="ORF">GIL414_LOCUS35318</name>
    <name evidence="8" type="ORF">KQP761_LOCUS6924</name>
    <name evidence="10" type="ORF">MBJ925_LOCUS31540</name>
    <name evidence="11" type="ORF">SMN809_LOCUS7311</name>
</gene>
<evidence type="ECO:0000313" key="13">
    <source>
        <dbReference type="EMBL" id="CAF4514180.1"/>
    </source>
</evidence>
<dbReference type="EMBL" id="CAJOBH010004613">
    <property type="protein sequence ID" value="CAF3996401.1"/>
    <property type="molecule type" value="Genomic_DNA"/>
</dbReference>
<feature type="transmembrane region" description="Helical" evidence="6">
    <location>
        <begin position="119"/>
        <end position="137"/>
    </location>
</feature>
<keyword evidence="4 5" id="KW-0472">Membrane</keyword>
<proteinExistence type="predicted"/>
<evidence type="ECO:0000313" key="14">
    <source>
        <dbReference type="Proteomes" id="UP000663834"/>
    </source>
</evidence>
<dbReference type="Proteomes" id="UP000663855">
    <property type="component" value="Unassembled WGS sequence"/>
</dbReference>